<keyword evidence="2" id="KW-0597">Phosphoprotein</keyword>
<feature type="region of interest" description="C-terminal hotdog fold" evidence="6">
    <location>
        <begin position="1105"/>
        <end position="1242"/>
    </location>
</feature>
<evidence type="ECO:0000259" key="8">
    <source>
        <dbReference type="PROSITE" id="PS52004"/>
    </source>
</evidence>
<name>A0ABW2TAQ8_9ACTN</name>
<keyword evidence="11" id="KW-1185">Reference proteome</keyword>
<dbReference type="InterPro" id="IPR020807">
    <property type="entry name" value="PKS_DH"/>
</dbReference>
<dbReference type="InterPro" id="IPR049552">
    <property type="entry name" value="PKS_DH_N"/>
</dbReference>
<dbReference type="SMART" id="SM00825">
    <property type="entry name" value="PKS_KS"/>
    <property type="match status" value="1"/>
</dbReference>
<dbReference type="InterPro" id="IPR049551">
    <property type="entry name" value="PKS_DH_C"/>
</dbReference>
<dbReference type="InterPro" id="IPR011032">
    <property type="entry name" value="GroES-like_sf"/>
</dbReference>
<dbReference type="Proteomes" id="UP001596514">
    <property type="component" value="Unassembled WGS sequence"/>
</dbReference>
<dbReference type="Pfam" id="PF13602">
    <property type="entry name" value="ADH_zinc_N_2"/>
    <property type="match status" value="1"/>
</dbReference>
<comment type="caution">
    <text evidence="10">The sequence shown here is derived from an EMBL/GenBank/DDBJ whole genome shotgun (WGS) entry which is preliminary data.</text>
</comment>
<dbReference type="SUPFAM" id="SSF52151">
    <property type="entry name" value="FabD/lysophospholipase-like"/>
    <property type="match status" value="1"/>
</dbReference>
<dbReference type="PROSITE" id="PS52004">
    <property type="entry name" value="KS3_2"/>
    <property type="match status" value="1"/>
</dbReference>
<dbReference type="EMBL" id="JBHTEE010000001">
    <property type="protein sequence ID" value="MFC7605798.1"/>
    <property type="molecule type" value="Genomic_DNA"/>
</dbReference>
<dbReference type="InterPro" id="IPR001227">
    <property type="entry name" value="Ac_transferase_dom_sf"/>
</dbReference>
<dbReference type="Pfam" id="PF14765">
    <property type="entry name" value="PS-DH"/>
    <property type="match status" value="1"/>
</dbReference>
<dbReference type="Pfam" id="PF22953">
    <property type="entry name" value="SpnB_Rossmann"/>
    <property type="match status" value="1"/>
</dbReference>
<dbReference type="RefSeq" id="WP_386273366.1">
    <property type="nucleotide sequence ID" value="NZ_JBHSIJ010000002.1"/>
</dbReference>
<reference evidence="11" key="1">
    <citation type="journal article" date="2019" name="Int. J. Syst. Evol. Microbiol.">
        <title>The Global Catalogue of Microorganisms (GCM) 10K type strain sequencing project: providing services to taxonomists for standard genome sequencing and annotation.</title>
        <authorList>
            <consortium name="The Broad Institute Genomics Platform"/>
            <consortium name="The Broad Institute Genome Sequencing Center for Infectious Disease"/>
            <person name="Wu L."/>
            <person name="Ma J."/>
        </authorList>
    </citation>
    <scope>NUCLEOTIDE SEQUENCE [LARGE SCALE GENOMIC DNA]</scope>
    <source>
        <strain evidence="11">JCM 10083</strain>
    </source>
</reference>
<dbReference type="InterPro" id="IPR013154">
    <property type="entry name" value="ADH-like_N"/>
</dbReference>
<gene>
    <name evidence="10" type="ORF">ACFQVD_37430</name>
</gene>
<dbReference type="PANTHER" id="PTHR43775:SF51">
    <property type="entry name" value="INACTIVE PHENOLPHTHIOCEROL SYNTHESIS POLYKETIDE SYNTHASE TYPE I PKS1-RELATED"/>
    <property type="match status" value="1"/>
</dbReference>
<dbReference type="SUPFAM" id="SSF51735">
    <property type="entry name" value="NAD(P)-binding Rossmann-fold domains"/>
    <property type="match status" value="3"/>
</dbReference>
<dbReference type="PANTHER" id="PTHR43775">
    <property type="entry name" value="FATTY ACID SYNTHASE"/>
    <property type="match status" value="1"/>
</dbReference>
<dbReference type="InterPro" id="IPR036736">
    <property type="entry name" value="ACP-like_sf"/>
</dbReference>
<dbReference type="InterPro" id="IPR016036">
    <property type="entry name" value="Malonyl_transacylase_ACP-bd"/>
</dbReference>
<feature type="domain" description="Carrier" evidence="7">
    <location>
        <begin position="2104"/>
        <end position="2179"/>
    </location>
</feature>
<dbReference type="Pfam" id="PF02801">
    <property type="entry name" value="Ketoacyl-synt_C"/>
    <property type="match status" value="1"/>
</dbReference>
<evidence type="ECO:0000256" key="5">
    <source>
        <dbReference type="ARBA" id="ARBA00023315"/>
    </source>
</evidence>
<dbReference type="InterPro" id="IPR057326">
    <property type="entry name" value="KR_dom"/>
</dbReference>
<dbReference type="Pfam" id="PF16197">
    <property type="entry name" value="KAsynt_C_assoc"/>
    <property type="match status" value="1"/>
</dbReference>
<evidence type="ECO:0000256" key="2">
    <source>
        <dbReference type="ARBA" id="ARBA00022553"/>
    </source>
</evidence>
<dbReference type="InterPro" id="IPR014030">
    <property type="entry name" value="Ketoacyl_synth_N"/>
</dbReference>
<dbReference type="Pfam" id="PF21089">
    <property type="entry name" value="PKS_DH_N"/>
    <property type="match status" value="1"/>
</dbReference>
<dbReference type="SMART" id="SM00823">
    <property type="entry name" value="PKS_PP"/>
    <property type="match status" value="1"/>
</dbReference>
<dbReference type="InterPro" id="IPR014031">
    <property type="entry name" value="Ketoacyl_synth_C"/>
</dbReference>
<dbReference type="Pfam" id="PF08659">
    <property type="entry name" value="KR"/>
    <property type="match status" value="1"/>
</dbReference>
<dbReference type="InterPro" id="IPR016035">
    <property type="entry name" value="Acyl_Trfase/lysoPLipase"/>
</dbReference>
<dbReference type="CDD" id="cd00833">
    <property type="entry name" value="PKS"/>
    <property type="match status" value="1"/>
</dbReference>
<evidence type="ECO:0000259" key="9">
    <source>
        <dbReference type="PROSITE" id="PS52019"/>
    </source>
</evidence>
<evidence type="ECO:0000259" key="7">
    <source>
        <dbReference type="PROSITE" id="PS50075"/>
    </source>
</evidence>
<dbReference type="InterPro" id="IPR020806">
    <property type="entry name" value="PKS_PP-bd"/>
</dbReference>
<dbReference type="Pfam" id="PF00109">
    <property type="entry name" value="ketoacyl-synt"/>
    <property type="match status" value="1"/>
</dbReference>
<feature type="active site" description="Proton donor; for dehydratase activity" evidence="6">
    <location>
        <position position="1164"/>
    </location>
</feature>
<protein>
    <submittedName>
        <fullName evidence="10">Type I polyketide synthase</fullName>
    </submittedName>
</protein>
<dbReference type="InterPro" id="IPR020841">
    <property type="entry name" value="PKS_Beta-ketoAc_synthase_dom"/>
</dbReference>
<dbReference type="InterPro" id="IPR036291">
    <property type="entry name" value="NAD(P)-bd_dom_sf"/>
</dbReference>
<keyword evidence="4" id="KW-0511">Multifunctional enzyme</keyword>
<dbReference type="CDD" id="cd05195">
    <property type="entry name" value="enoyl_red"/>
    <property type="match status" value="1"/>
</dbReference>
<dbReference type="InterPro" id="IPR013968">
    <property type="entry name" value="PKS_KR"/>
</dbReference>
<evidence type="ECO:0000313" key="11">
    <source>
        <dbReference type="Proteomes" id="UP001596514"/>
    </source>
</evidence>
<evidence type="ECO:0000256" key="4">
    <source>
        <dbReference type="ARBA" id="ARBA00023268"/>
    </source>
</evidence>
<dbReference type="InterPro" id="IPR016039">
    <property type="entry name" value="Thiolase-like"/>
</dbReference>
<dbReference type="PROSITE" id="PS00606">
    <property type="entry name" value="KS3_1"/>
    <property type="match status" value="1"/>
</dbReference>
<dbReference type="PROSITE" id="PS00012">
    <property type="entry name" value="PHOSPHOPANTETHEINE"/>
    <property type="match status" value="1"/>
</dbReference>
<dbReference type="Gene3D" id="3.90.180.10">
    <property type="entry name" value="Medium-chain alcohol dehydrogenases, catalytic domain"/>
    <property type="match status" value="1"/>
</dbReference>
<dbReference type="PROSITE" id="PS50075">
    <property type="entry name" value="CARRIER"/>
    <property type="match status" value="1"/>
</dbReference>
<dbReference type="PROSITE" id="PS52019">
    <property type="entry name" value="PKS_MFAS_DH"/>
    <property type="match status" value="1"/>
</dbReference>
<dbReference type="InterPro" id="IPR042104">
    <property type="entry name" value="PKS_dehydratase_sf"/>
</dbReference>
<dbReference type="InterPro" id="IPR018201">
    <property type="entry name" value="Ketoacyl_synth_AS"/>
</dbReference>
<accession>A0ABW2TAQ8</accession>
<dbReference type="InterPro" id="IPR032821">
    <property type="entry name" value="PKS_assoc"/>
</dbReference>
<dbReference type="InterPro" id="IPR055123">
    <property type="entry name" value="SpnB-like_Rossmann"/>
</dbReference>
<dbReference type="SMART" id="SM00827">
    <property type="entry name" value="PKS_AT"/>
    <property type="match status" value="1"/>
</dbReference>
<organism evidence="10 11">
    <name type="scientific">Streptosporangium amethystogenes subsp. fukuiense</name>
    <dbReference type="NCBI Taxonomy" id="698418"/>
    <lineage>
        <taxon>Bacteria</taxon>
        <taxon>Bacillati</taxon>
        <taxon>Actinomycetota</taxon>
        <taxon>Actinomycetes</taxon>
        <taxon>Streptosporangiales</taxon>
        <taxon>Streptosporangiaceae</taxon>
        <taxon>Streptosporangium</taxon>
    </lineage>
</organism>
<dbReference type="SMART" id="SM00826">
    <property type="entry name" value="PKS_DH"/>
    <property type="match status" value="1"/>
</dbReference>
<dbReference type="InterPro" id="IPR014043">
    <property type="entry name" value="Acyl_transferase_dom"/>
</dbReference>
<evidence type="ECO:0000256" key="3">
    <source>
        <dbReference type="ARBA" id="ARBA00022679"/>
    </source>
</evidence>
<dbReference type="SUPFAM" id="SSF55048">
    <property type="entry name" value="Probable ACP-binding domain of malonyl-CoA ACP transacylase"/>
    <property type="match status" value="1"/>
</dbReference>
<dbReference type="SUPFAM" id="SSF50129">
    <property type="entry name" value="GroES-like"/>
    <property type="match status" value="1"/>
</dbReference>
<dbReference type="Gene3D" id="3.40.50.720">
    <property type="entry name" value="NAD(P)-binding Rossmann-like Domain"/>
    <property type="match status" value="1"/>
</dbReference>
<dbReference type="SMART" id="SM00822">
    <property type="entry name" value="PKS_KR"/>
    <property type="match status" value="1"/>
</dbReference>
<dbReference type="InterPro" id="IPR020843">
    <property type="entry name" value="ER"/>
</dbReference>
<dbReference type="InterPro" id="IPR050091">
    <property type="entry name" value="PKS_NRPS_Biosynth_Enz"/>
</dbReference>
<dbReference type="CDD" id="cd08956">
    <property type="entry name" value="KR_3_FAS_SDR_x"/>
    <property type="match status" value="1"/>
</dbReference>
<dbReference type="Pfam" id="PF00550">
    <property type="entry name" value="PP-binding"/>
    <property type="match status" value="1"/>
</dbReference>
<dbReference type="SMART" id="SM00829">
    <property type="entry name" value="PKS_ER"/>
    <property type="match status" value="1"/>
</dbReference>
<keyword evidence="5" id="KW-0012">Acyltransferase</keyword>
<evidence type="ECO:0000256" key="1">
    <source>
        <dbReference type="ARBA" id="ARBA00022450"/>
    </source>
</evidence>
<feature type="region of interest" description="N-terminal hotdog fold" evidence="6">
    <location>
        <begin position="963"/>
        <end position="1089"/>
    </location>
</feature>
<dbReference type="SUPFAM" id="SSF47336">
    <property type="entry name" value="ACP-like"/>
    <property type="match status" value="1"/>
</dbReference>
<dbReference type="Gene3D" id="3.10.129.110">
    <property type="entry name" value="Polyketide synthase dehydratase"/>
    <property type="match status" value="1"/>
</dbReference>
<feature type="domain" description="PKS/mFAS DH" evidence="9">
    <location>
        <begin position="963"/>
        <end position="1242"/>
    </location>
</feature>
<evidence type="ECO:0000256" key="6">
    <source>
        <dbReference type="PROSITE-ProRule" id="PRU01363"/>
    </source>
</evidence>
<dbReference type="Gene3D" id="3.30.70.3290">
    <property type="match status" value="1"/>
</dbReference>
<dbReference type="Gene3D" id="3.40.366.10">
    <property type="entry name" value="Malonyl-Coenzyme A Acyl Carrier Protein, domain 2"/>
    <property type="match status" value="1"/>
</dbReference>
<dbReference type="SUPFAM" id="SSF53901">
    <property type="entry name" value="Thiolase-like"/>
    <property type="match status" value="1"/>
</dbReference>
<dbReference type="Pfam" id="PF08240">
    <property type="entry name" value="ADH_N"/>
    <property type="match status" value="1"/>
</dbReference>
<dbReference type="Gene3D" id="3.40.47.10">
    <property type="match status" value="1"/>
</dbReference>
<keyword evidence="1" id="KW-0596">Phosphopantetheine</keyword>
<dbReference type="Gene3D" id="1.10.1200.10">
    <property type="entry name" value="ACP-like"/>
    <property type="match status" value="1"/>
</dbReference>
<feature type="domain" description="Ketosynthase family 3 (KS3)" evidence="8">
    <location>
        <begin position="34"/>
        <end position="460"/>
    </location>
</feature>
<dbReference type="Pfam" id="PF00698">
    <property type="entry name" value="Acyl_transf_1"/>
    <property type="match status" value="1"/>
</dbReference>
<dbReference type="InterPro" id="IPR049900">
    <property type="entry name" value="PKS_mFAS_DH"/>
</dbReference>
<dbReference type="InterPro" id="IPR006162">
    <property type="entry name" value="Ppantetheine_attach_site"/>
</dbReference>
<feature type="active site" description="Proton acceptor; for dehydratase activity" evidence="6">
    <location>
        <position position="995"/>
    </location>
</feature>
<sequence>MKASGEELVEALRRSLKEIQRLKQAGQRSADRAREPIAIVGIGCRYPGGVRSARDLGRLVADGVDALGAFPVNREWDLDALFHPDPDHAGTTYVREGGFLHDADGFDAEFFGISPREALGMDPQQRLLLEVAWETLEHAGIDPAGLRGTATGVFVGALTSEYGPRLHEPTAGHDGYLLTGSTLSVASGRIAYTLGLEGPAITVDTACSSSLVAIHLAVQALRRDECELALAGGVTVMATPGMYVEFARQRGLAPDGRCKSFAAAADGTGWGEGAGMLLLERLSDARRLGHPVLAVIRGTAVNQDGASNGLTAPNGPSQQRVIRAALAEAGLAAAEVDAVEAHGTGTRLGDPIEAQAILATYGQDRPADRPLWLGSLKSNIGHTMAAAGVGGVIKMVMAMERGVLPRTLHVDEPSPHVDWSEGAVSLLAEARVWPGGGRPRRAGVSSFGISGTNAHLILEEPPVVSEGSPVVDGLGSGGAGGVSAGSSLVVWPLSGRSEEVLREQARRLGGYLADRPDVDVDVVAVAHGLAVGRTHFAHRAVIVDPAGSVTGSVAGGVVSGGALEAVAEGGAHPGVVYGRVSAQGPGRTVFVFPGQGSQQAGMGLQLYDAFEVFRDALDECDRALSAHTGWSVVQVLRGGVGAPALAGAEVVQPVLFAVMVSLARLWRSWGIVPDAVVGHSQGEIAAAYVAGALSLEDAARVVVLRSRALARLAGTGAMVSVWADEASVLVLLERWRGRLWVATVNGPQSTTVSGTAEAVAEFLAVCEAEGVRARAVEVDYASHSPLVETLEEPILKALAGIAPQAAEVAFYSTVEGEVTGGPADTTGLDGGYWYRNLRNSVRFDETVQSLLDQDHRVFVEVSPHPILVPALAARVEAHVEARGTPAVAVGSLRKDRAEVTALATAVATLHVHGLSPDWNVLYPAPPLSERPQLPTYPFQHRRYWLTPTVGAGASAAGLEVSDHPLVGAVTELAEQGQVVLTGRLSLRGHAWLADHAVAGRVLVPGTAFVDLVLRAADHAGHQVVDELVLRAPLALGAEGSVDLQVIVGAPEEDRCAFSVHSRPHTTGGGGREGWTLHASGYLSRVSSDALSSTVVGWASWPPPGAQAVSVEGLYERLAADGYQYGPAFQAVSAIWRQGDDLYAEVRLPESLDSRGHGIHPALLDAALHPLVLPTDTGGGSGVRLPFALSGITLHATDATMLRVRITTVDADTVSVTATDPADAPVITIDALTLRSSDADTLNSAPAVASDVGSNLFHLSWTADIRPMPANAAARRRPRCAVLAEQNPERATEVATAIGAAPVHRDLTALIDGPSSIGTEDPELVVWLPPLIDAGSVDVPAAVHAVTEQALKLLQAWMDNPRLTDTRLIILTHHAIATGPLDGAPDLAQAAVWGLVRTAQNEYPNRFALLDTDHHEASYRQIRHLLTRHILEDEEGQLALRQGVVHMSRLTRVRSDDILSLPAAASWRLDTVGKGTLANLVLSAGPDPVAPGALLQRESTGAECGSAEAARLATTADIAGPGPEQALADGHIRMCIRASGLNFRDVMVALGLVGDDGLGLEGAGVVTEVGPNVDGPAVGDRVMGFIPDSFAPAGVTDQRMVIPVPRHWSFTDAASAPVAYLTAYHALSELAEVQAGQRVLIHAGAGGVGMAAIRLARHAGAEVFATASPAKWPILREMGLDDDHIASSRSLEFKAKFLQVTGGQGMHVVLDCLKGEFVDASLELLPNGGSFIEIGKTDVRDAGQVAAMYPGVVYQAVDRALGDPEVIHRLFTRLAPLFEDGTLPALPISTYDIRQARQAFRDMSQARHVGKIVFTLPNAPDGNGTVLITGGTGTLGGLLARHLVTEYGMRNLLLVSRRGPDSDGAVGLAEELTELGARVTVAACDIADPAALAALLDSIPQQHPLTAVVHAAGVLADATVPALTPHHLHRVLRSKVDAAWNLHQQTRHLDLAGFVLFSSLSGTVGSPGQGNYAAANAYLDALAHHRRHLGLPVTSLAWGYWQPATGMTSHLSGSDKSRLARFGFTPITAEHGMKLYDAALATGLPALAPAPLDLRVLTAQSRTGTLPKILTSLSATSVRRRAGDAGTAHSFAAEMAGLGSADRRERLLQLVQTQAVMVLGHGTSTSLDPEQPFKTLGFDSLTALELRNQLGHHTGLKLPPTLVFDHPNPRALCTYLDSRFSSVITKESSDLLSELNRFEAALASAALDEDEKFAIEAKLNGLLEGLGRSRRQSDAVVEHIMSASTDEIFDLIDKTIS</sequence>
<proteinExistence type="predicted"/>
<evidence type="ECO:0000313" key="10">
    <source>
        <dbReference type="EMBL" id="MFC7605798.1"/>
    </source>
</evidence>
<dbReference type="SMART" id="SM01294">
    <property type="entry name" value="PKS_PP_betabranch"/>
    <property type="match status" value="1"/>
</dbReference>
<keyword evidence="3" id="KW-0808">Transferase</keyword>
<dbReference type="Gene3D" id="3.40.50.11460">
    <property type="match status" value="1"/>
</dbReference>
<dbReference type="InterPro" id="IPR009081">
    <property type="entry name" value="PP-bd_ACP"/>
</dbReference>